<dbReference type="SUPFAM" id="SSF53850">
    <property type="entry name" value="Periplasmic binding protein-like II"/>
    <property type="match status" value="1"/>
</dbReference>
<dbReference type="OrthoDB" id="646694at2"/>
<keyword evidence="3 6" id="KW-0238">DNA-binding</keyword>
<dbReference type="RefSeq" id="WP_091169840.1">
    <property type="nucleotide sequence ID" value="NZ_CBCSFM010000005.1"/>
</dbReference>
<dbReference type="GO" id="GO:0000976">
    <property type="term" value="F:transcription cis-regulatory region binding"/>
    <property type="evidence" value="ECO:0007669"/>
    <property type="project" value="TreeGrafter"/>
</dbReference>
<dbReference type="Proteomes" id="UP000198657">
    <property type="component" value="Unassembled WGS sequence"/>
</dbReference>
<evidence type="ECO:0000259" key="5">
    <source>
        <dbReference type="PROSITE" id="PS50931"/>
    </source>
</evidence>
<dbReference type="AlphaFoldDB" id="A0A1H8MAA6"/>
<dbReference type="CDD" id="cd05466">
    <property type="entry name" value="PBP2_LTTR_substrate"/>
    <property type="match status" value="1"/>
</dbReference>
<evidence type="ECO:0000256" key="2">
    <source>
        <dbReference type="ARBA" id="ARBA00023015"/>
    </source>
</evidence>
<protein>
    <submittedName>
        <fullName evidence="6">DNA-binding transcriptional regulator, LysR family</fullName>
    </submittedName>
</protein>
<accession>A0A1H8MAA6</accession>
<dbReference type="EMBL" id="FODN01000003">
    <property type="protein sequence ID" value="SEO14200.1"/>
    <property type="molecule type" value="Genomic_DNA"/>
</dbReference>
<feature type="domain" description="HTH lysR-type" evidence="5">
    <location>
        <begin position="2"/>
        <end position="59"/>
    </location>
</feature>
<dbReference type="InterPro" id="IPR005119">
    <property type="entry name" value="LysR_subst-bd"/>
</dbReference>
<gene>
    <name evidence="6" type="ORF">SAMN04487942_1900</name>
</gene>
<proteinExistence type="inferred from homology"/>
<name>A0A1H8MAA6_9FLAO</name>
<dbReference type="SUPFAM" id="SSF46785">
    <property type="entry name" value="Winged helix' DNA-binding domain"/>
    <property type="match status" value="1"/>
</dbReference>
<dbReference type="PROSITE" id="PS50931">
    <property type="entry name" value="HTH_LYSR"/>
    <property type="match status" value="1"/>
</dbReference>
<evidence type="ECO:0000256" key="4">
    <source>
        <dbReference type="ARBA" id="ARBA00023163"/>
    </source>
</evidence>
<keyword evidence="4" id="KW-0804">Transcription</keyword>
<dbReference type="InterPro" id="IPR036388">
    <property type="entry name" value="WH-like_DNA-bd_sf"/>
</dbReference>
<reference evidence="7" key="1">
    <citation type="submission" date="2016-10" db="EMBL/GenBank/DDBJ databases">
        <authorList>
            <person name="Varghese N."/>
            <person name="Submissions S."/>
        </authorList>
    </citation>
    <scope>NUCLEOTIDE SEQUENCE [LARGE SCALE GENOMIC DNA]</scope>
    <source>
        <strain evidence="7">CGMCC 1.8704</strain>
    </source>
</reference>
<dbReference type="GO" id="GO:0003700">
    <property type="term" value="F:DNA-binding transcription factor activity"/>
    <property type="evidence" value="ECO:0007669"/>
    <property type="project" value="InterPro"/>
</dbReference>
<dbReference type="InterPro" id="IPR000847">
    <property type="entry name" value="LysR_HTH_N"/>
</dbReference>
<sequence length="297" mass="34420">MVNLEWYRTFKAVYKTGTLTSAAEELFISQPGVSLHLSSLETYVGYKLFDRTGRKMVPTEKGKVLYNFIIEALTKLEEAEKNFQRSTEKNTPTISVGMCFETFQITLEQYISTLPFNVIIQFGEYPEMVENLEKGILDLIITPQMVVKNAIEYQAFSSETIVLVGGSEIDDLEFNSIEKNENLEEIELWLKQQKWYGTTGDMEHLRRFWQLNFNKHPDFRPNYIVPNLNSIVRCLSSGKGLAVVPDFLCRKEIDNATIKLIWEGKTPLKNTLYFATRKKTMYEEEIALIKKIFIDLN</sequence>
<keyword evidence="2" id="KW-0805">Transcription regulation</keyword>
<evidence type="ECO:0000256" key="1">
    <source>
        <dbReference type="ARBA" id="ARBA00009437"/>
    </source>
</evidence>
<comment type="similarity">
    <text evidence="1">Belongs to the LysR transcriptional regulatory family.</text>
</comment>
<dbReference type="Gene3D" id="1.10.10.10">
    <property type="entry name" value="Winged helix-like DNA-binding domain superfamily/Winged helix DNA-binding domain"/>
    <property type="match status" value="1"/>
</dbReference>
<evidence type="ECO:0000313" key="7">
    <source>
        <dbReference type="Proteomes" id="UP000198657"/>
    </source>
</evidence>
<dbReference type="Pfam" id="PF00126">
    <property type="entry name" value="HTH_1"/>
    <property type="match status" value="1"/>
</dbReference>
<evidence type="ECO:0000313" key="6">
    <source>
        <dbReference type="EMBL" id="SEO14200.1"/>
    </source>
</evidence>
<dbReference type="STRING" id="604089.SAMN04487942_1900"/>
<dbReference type="PRINTS" id="PR00039">
    <property type="entry name" value="HTHLYSR"/>
</dbReference>
<dbReference type="PANTHER" id="PTHR30126:SF64">
    <property type="entry name" value="HTH-TYPE TRANSCRIPTIONAL REGULATOR CITR"/>
    <property type="match status" value="1"/>
</dbReference>
<dbReference type="Pfam" id="PF03466">
    <property type="entry name" value="LysR_substrate"/>
    <property type="match status" value="1"/>
</dbReference>
<keyword evidence="7" id="KW-1185">Reference proteome</keyword>
<dbReference type="InterPro" id="IPR036390">
    <property type="entry name" value="WH_DNA-bd_sf"/>
</dbReference>
<dbReference type="PANTHER" id="PTHR30126">
    <property type="entry name" value="HTH-TYPE TRANSCRIPTIONAL REGULATOR"/>
    <property type="match status" value="1"/>
</dbReference>
<evidence type="ECO:0000256" key="3">
    <source>
        <dbReference type="ARBA" id="ARBA00023125"/>
    </source>
</evidence>
<dbReference type="Gene3D" id="3.40.190.290">
    <property type="match status" value="1"/>
</dbReference>
<organism evidence="6 7">
    <name type="scientific">Flavobacterium sinopsychrotolerans</name>
    <dbReference type="NCBI Taxonomy" id="604089"/>
    <lineage>
        <taxon>Bacteria</taxon>
        <taxon>Pseudomonadati</taxon>
        <taxon>Bacteroidota</taxon>
        <taxon>Flavobacteriia</taxon>
        <taxon>Flavobacteriales</taxon>
        <taxon>Flavobacteriaceae</taxon>
        <taxon>Flavobacterium</taxon>
    </lineage>
</organism>